<name>A0AAV3PKB4_LITER</name>
<dbReference type="AlphaFoldDB" id="A0AAV3PKB4"/>
<dbReference type="PANTHER" id="PTHR48475">
    <property type="entry name" value="RIBONUCLEASE H"/>
    <property type="match status" value="1"/>
</dbReference>
<protein>
    <recommendedName>
        <fullName evidence="3">RNase H type-1 domain-containing protein</fullName>
    </recommendedName>
</protein>
<dbReference type="PANTHER" id="PTHR48475:SF2">
    <property type="entry name" value="RIBONUCLEASE H"/>
    <property type="match status" value="1"/>
</dbReference>
<proteinExistence type="predicted"/>
<evidence type="ECO:0008006" key="3">
    <source>
        <dbReference type="Google" id="ProtNLM"/>
    </source>
</evidence>
<evidence type="ECO:0000313" key="2">
    <source>
        <dbReference type="Proteomes" id="UP001454036"/>
    </source>
</evidence>
<dbReference type="InterPro" id="IPR036397">
    <property type="entry name" value="RNaseH_sf"/>
</dbReference>
<gene>
    <name evidence="1" type="ORF">LIER_10076</name>
</gene>
<organism evidence="1 2">
    <name type="scientific">Lithospermum erythrorhizon</name>
    <name type="common">Purple gromwell</name>
    <name type="synonym">Lithospermum officinale var. erythrorhizon</name>
    <dbReference type="NCBI Taxonomy" id="34254"/>
    <lineage>
        <taxon>Eukaryota</taxon>
        <taxon>Viridiplantae</taxon>
        <taxon>Streptophyta</taxon>
        <taxon>Embryophyta</taxon>
        <taxon>Tracheophyta</taxon>
        <taxon>Spermatophyta</taxon>
        <taxon>Magnoliopsida</taxon>
        <taxon>eudicotyledons</taxon>
        <taxon>Gunneridae</taxon>
        <taxon>Pentapetalae</taxon>
        <taxon>asterids</taxon>
        <taxon>lamiids</taxon>
        <taxon>Boraginales</taxon>
        <taxon>Boraginaceae</taxon>
        <taxon>Boraginoideae</taxon>
        <taxon>Lithospermeae</taxon>
        <taxon>Lithospermum</taxon>
    </lineage>
</organism>
<evidence type="ECO:0000313" key="1">
    <source>
        <dbReference type="EMBL" id="GAA0151337.1"/>
    </source>
</evidence>
<dbReference type="Proteomes" id="UP001454036">
    <property type="component" value="Unassembled WGS sequence"/>
</dbReference>
<reference evidence="1 2" key="1">
    <citation type="submission" date="2024-01" db="EMBL/GenBank/DDBJ databases">
        <title>The complete chloroplast genome sequence of Lithospermum erythrorhizon: insights into the phylogenetic relationship among Boraginaceae species and the maternal lineages of purple gromwells.</title>
        <authorList>
            <person name="Okada T."/>
            <person name="Watanabe K."/>
        </authorList>
    </citation>
    <scope>NUCLEOTIDE SEQUENCE [LARGE SCALE GENOMIC DNA]</scope>
</reference>
<sequence>MDQIKGKCGVKNESLMKYHGNVVSVAKGFTQVIFERIPREDNREANRLSQLATTYYDELPQGVYVEIHETPEYEERVKRLVLKEPKNWRTPIVRFLTAGQLHESFTKSKKIWSMSYKFHMY</sequence>
<accession>A0AAV3PKB4</accession>
<keyword evidence="2" id="KW-1185">Reference proteome</keyword>
<dbReference type="GO" id="GO:0003676">
    <property type="term" value="F:nucleic acid binding"/>
    <property type="evidence" value="ECO:0007669"/>
    <property type="project" value="InterPro"/>
</dbReference>
<dbReference type="Gene3D" id="3.30.420.10">
    <property type="entry name" value="Ribonuclease H-like superfamily/Ribonuclease H"/>
    <property type="match status" value="1"/>
</dbReference>
<comment type="caution">
    <text evidence="1">The sequence shown here is derived from an EMBL/GenBank/DDBJ whole genome shotgun (WGS) entry which is preliminary data.</text>
</comment>
<dbReference type="EMBL" id="BAABME010001765">
    <property type="protein sequence ID" value="GAA0151337.1"/>
    <property type="molecule type" value="Genomic_DNA"/>
</dbReference>